<sequence>MKTFATTVILSLAALGAGSAYASTNTEPNNVPFQGVYGTKSDGPTRAQVQAELAAAKAAGKVSNVEPNATPYMGKSRPM</sequence>
<dbReference type="Pfam" id="PF13663">
    <property type="entry name" value="DUF4148"/>
    <property type="match status" value="1"/>
</dbReference>
<reference evidence="2 3" key="1">
    <citation type="submission" date="2020-04" db="EMBL/GenBank/DDBJ databases">
        <authorList>
            <person name="De Canck E."/>
        </authorList>
    </citation>
    <scope>NUCLEOTIDE SEQUENCE [LARGE SCALE GENOMIC DNA]</scope>
    <source>
        <strain evidence="2 3">LMG 3431</strain>
    </source>
</reference>
<keyword evidence="3" id="KW-1185">Reference proteome</keyword>
<evidence type="ECO:0008006" key="4">
    <source>
        <dbReference type="Google" id="ProtNLM"/>
    </source>
</evidence>
<evidence type="ECO:0000313" key="3">
    <source>
        <dbReference type="Proteomes" id="UP000494108"/>
    </source>
</evidence>
<evidence type="ECO:0000256" key="1">
    <source>
        <dbReference type="SAM" id="SignalP"/>
    </source>
</evidence>
<name>A0A6S6ZRU1_9BURK</name>
<evidence type="ECO:0000313" key="2">
    <source>
        <dbReference type="EMBL" id="CAB3693339.1"/>
    </source>
</evidence>
<proteinExistence type="predicted"/>
<feature type="signal peptide" evidence="1">
    <location>
        <begin position="1"/>
        <end position="22"/>
    </location>
</feature>
<gene>
    <name evidence="2" type="ORF">LMG3431_04993</name>
</gene>
<keyword evidence="1" id="KW-0732">Signal</keyword>
<accession>A0A6S6ZRU1</accession>
<organism evidence="2 3">
    <name type="scientific">Achromobacter pestifer</name>
    <dbReference type="NCBI Taxonomy" id="1353889"/>
    <lineage>
        <taxon>Bacteria</taxon>
        <taxon>Pseudomonadati</taxon>
        <taxon>Pseudomonadota</taxon>
        <taxon>Betaproteobacteria</taxon>
        <taxon>Burkholderiales</taxon>
        <taxon>Alcaligenaceae</taxon>
        <taxon>Achromobacter</taxon>
    </lineage>
</organism>
<dbReference type="AlphaFoldDB" id="A0A6S6ZRU1"/>
<dbReference type="InterPro" id="IPR025421">
    <property type="entry name" value="DUF4148"/>
</dbReference>
<dbReference type="EMBL" id="CADIJX010000008">
    <property type="protein sequence ID" value="CAB3693339.1"/>
    <property type="molecule type" value="Genomic_DNA"/>
</dbReference>
<dbReference type="Proteomes" id="UP000494108">
    <property type="component" value="Unassembled WGS sequence"/>
</dbReference>
<feature type="chain" id="PRO_5028842097" description="DUF4148 domain-containing protein" evidence="1">
    <location>
        <begin position="23"/>
        <end position="79"/>
    </location>
</feature>
<protein>
    <recommendedName>
        <fullName evidence="4">DUF4148 domain-containing protein</fullName>
    </recommendedName>
</protein>